<name>A0A9Q8Y8U2_ENSAD</name>
<organism evidence="1 2">
    <name type="scientific">Ensifer adhaerens</name>
    <name type="common">Sinorhizobium morelense</name>
    <dbReference type="NCBI Taxonomy" id="106592"/>
    <lineage>
        <taxon>Bacteria</taxon>
        <taxon>Pseudomonadati</taxon>
        <taxon>Pseudomonadota</taxon>
        <taxon>Alphaproteobacteria</taxon>
        <taxon>Hyphomicrobiales</taxon>
        <taxon>Rhizobiaceae</taxon>
        <taxon>Sinorhizobium/Ensifer group</taxon>
        <taxon>Ensifer</taxon>
    </lineage>
</organism>
<dbReference type="OrthoDB" id="9810886at2"/>
<reference evidence="1" key="1">
    <citation type="submission" date="2022-06" db="EMBL/GenBank/DDBJ databases">
        <title>Physiological and biochemical characterization and genomic elucidation of a strain of the genus Ensifer adhaerens M8 that combines arsenic oxidation and chromium reduction.</title>
        <authorList>
            <person name="Li X."/>
            <person name="Yu c."/>
        </authorList>
    </citation>
    <scope>NUCLEOTIDE SEQUENCE</scope>
    <source>
        <strain evidence="1">M8</strain>
    </source>
</reference>
<dbReference type="EMBL" id="CP098807">
    <property type="protein sequence ID" value="USJ24628.1"/>
    <property type="molecule type" value="Genomic_DNA"/>
</dbReference>
<sequence>MSHTLTVQWTIEPQSAPRPWLVCSRCGGHRPFVCSGKTRLNANGRRLDAWLIYRCAVCEDTWNRPIFERRNVASVAPDALAALQSNDPVWVRQAAFDIEGLRQCTDRIEDLADSNVERHVLGGSAGCARLEIVLVVRQASSLRVDRLLSAELALSRARLSKLETKGRLTLLPESRKALRRPIRDGSRIVLDLTAEDDRAEIARRARGGP</sequence>
<dbReference type="Pfam" id="PF06353">
    <property type="entry name" value="DUF1062"/>
    <property type="match status" value="1"/>
</dbReference>
<dbReference type="Proteomes" id="UP001055460">
    <property type="component" value="Chromosome"/>
</dbReference>
<evidence type="ECO:0000313" key="2">
    <source>
        <dbReference type="Proteomes" id="UP001055460"/>
    </source>
</evidence>
<dbReference type="PIRSF" id="PIRSF021719">
    <property type="entry name" value="DUF1062"/>
    <property type="match status" value="1"/>
</dbReference>
<dbReference type="AlphaFoldDB" id="A0A9Q8Y8U2"/>
<proteinExistence type="predicted"/>
<dbReference type="InterPro" id="IPR009412">
    <property type="entry name" value="DUF1062"/>
</dbReference>
<dbReference type="RefSeq" id="WP_060517029.1">
    <property type="nucleotide sequence ID" value="NZ_CP098807.1"/>
</dbReference>
<evidence type="ECO:0000313" key="1">
    <source>
        <dbReference type="EMBL" id="USJ24628.1"/>
    </source>
</evidence>
<protein>
    <submittedName>
        <fullName evidence="1">DUF1062 domain-containing protein</fullName>
    </submittedName>
</protein>
<accession>A0A9Q8Y8U2</accession>
<gene>
    <name evidence="1" type="ORF">NE863_06570</name>
</gene>